<evidence type="ECO:0000313" key="2">
    <source>
        <dbReference type="Proteomes" id="UP000025227"/>
    </source>
</evidence>
<feature type="compositionally biased region" description="Polar residues" evidence="1">
    <location>
        <begin position="28"/>
        <end position="38"/>
    </location>
</feature>
<protein>
    <submittedName>
        <fullName evidence="3">Testis expressed 15, meiosis and synapsis associated</fullName>
    </submittedName>
</protein>
<sequence length="159" mass="17633">MARKRVANEGDCSSSSARTGSSRLESSDTASSGNSQNAAAETLFQDCVDDFVEARSHSFSQRDPSGQVSKAVEVHPFPARCMLEDNNHTTLCATRNTTRAQGNHRTAFVNREKTAQSGSFSINSHAMEVEDSEIMMKPRSQIFHFRNKFGEERNQSVRI</sequence>
<dbReference type="Proteomes" id="UP000025227">
    <property type="component" value="Unplaced"/>
</dbReference>
<feature type="compositionally biased region" description="Low complexity" evidence="1">
    <location>
        <begin position="13"/>
        <end position="24"/>
    </location>
</feature>
<dbReference type="AlphaFoldDB" id="A0A7I4YWC7"/>
<proteinExistence type="predicted"/>
<name>A0A7I4YWC7_HAECO</name>
<organism evidence="2 3">
    <name type="scientific">Haemonchus contortus</name>
    <name type="common">Barber pole worm</name>
    <dbReference type="NCBI Taxonomy" id="6289"/>
    <lineage>
        <taxon>Eukaryota</taxon>
        <taxon>Metazoa</taxon>
        <taxon>Ecdysozoa</taxon>
        <taxon>Nematoda</taxon>
        <taxon>Chromadorea</taxon>
        <taxon>Rhabditida</taxon>
        <taxon>Rhabditina</taxon>
        <taxon>Rhabditomorpha</taxon>
        <taxon>Strongyloidea</taxon>
        <taxon>Trichostrongylidae</taxon>
        <taxon>Haemonchus</taxon>
    </lineage>
</organism>
<accession>A0A7I4YWC7</accession>
<feature type="region of interest" description="Disordered" evidence="1">
    <location>
        <begin position="1"/>
        <end position="38"/>
    </location>
</feature>
<dbReference type="WBParaSite" id="HCON_00149990-00001">
    <property type="protein sequence ID" value="HCON_00149990-00001"/>
    <property type="gene ID" value="HCON_00149990"/>
</dbReference>
<evidence type="ECO:0000256" key="1">
    <source>
        <dbReference type="SAM" id="MobiDB-lite"/>
    </source>
</evidence>
<keyword evidence="2" id="KW-1185">Reference proteome</keyword>
<reference evidence="3" key="1">
    <citation type="submission" date="2020-12" db="UniProtKB">
        <authorList>
            <consortium name="WormBaseParasite"/>
        </authorList>
    </citation>
    <scope>IDENTIFICATION</scope>
    <source>
        <strain evidence="3">MHco3</strain>
    </source>
</reference>
<evidence type="ECO:0000313" key="3">
    <source>
        <dbReference type="WBParaSite" id="HCON_00149990-00001"/>
    </source>
</evidence>